<name>A0A0L0QUT6_VIRPA</name>
<dbReference type="EMBL" id="LGTO01000002">
    <property type="protein sequence ID" value="KNE22287.1"/>
    <property type="molecule type" value="Genomic_DNA"/>
</dbReference>
<dbReference type="Proteomes" id="UP000036780">
    <property type="component" value="Unassembled WGS sequence"/>
</dbReference>
<dbReference type="RefSeq" id="WP_050349754.1">
    <property type="nucleotide sequence ID" value="NZ_BOSN01000003.1"/>
</dbReference>
<reference evidence="3" key="1">
    <citation type="submission" date="2015-07" db="EMBL/GenBank/DDBJ databases">
        <title>Fjat-10053 dsm26.</title>
        <authorList>
            <person name="Liu B."/>
            <person name="Wang J."/>
            <person name="Zhu Y."/>
            <person name="Liu G."/>
            <person name="Chen Q."/>
            <person name="Chen Z."/>
            <person name="Lan J."/>
            <person name="Che J."/>
            <person name="Ge C."/>
            <person name="Shi H."/>
            <person name="Pan Z."/>
            <person name="Liu X."/>
        </authorList>
    </citation>
    <scope>NUCLEOTIDE SEQUENCE [LARGE SCALE GENOMIC DNA]</scope>
    <source>
        <strain evidence="3">DSM 26</strain>
    </source>
</reference>
<dbReference type="InterPro" id="IPR036457">
    <property type="entry name" value="PPM-type-like_dom_sf"/>
</dbReference>
<dbReference type="Pfam" id="PF13672">
    <property type="entry name" value="PP2C_2"/>
    <property type="match status" value="1"/>
</dbReference>
<gene>
    <name evidence="2" type="ORF">AFK71_01230</name>
</gene>
<evidence type="ECO:0000313" key="3">
    <source>
        <dbReference type="Proteomes" id="UP000036780"/>
    </source>
</evidence>
<dbReference type="OrthoDB" id="1755431at2"/>
<accession>A0A0L0QUT6</accession>
<evidence type="ECO:0000313" key="2">
    <source>
        <dbReference type="EMBL" id="KNE22287.1"/>
    </source>
</evidence>
<dbReference type="SUPFAM" id="SSF81606">
    <property type="entry name" value="PP2C-like"/>
    <property type="match status" value="1"/>
</dbReference>
<dbReference type="AlphaFoldDB" id="A0A0L0QUT6"/>
<comment type="caution">
    <text evidence="2">The sequence shown here is derived from an EMBL/GenBank/DDBJ whole genome shotgun (WGS) entry which is preliminary data.</text>
</comment>
<dbReference type="GeneID" id="66869149"/>
<evidence type="ECO:0000259" key="1">
    <source>
        <dbReference type="Pfam" id="PF13672"/>
    </source>
</evidence>
<feature type="domain" description="PPM-type phosphatase" evidence="1">
    <location>
        <begin position="12"/>
        <end position="238"/>
    </location>
</feature>
<dbReference type="PATRIC" id="fig|1473.5.peg.3138"/>
<protein>
    <recommendedName>
        <fullName evidence="1">PPM-type phosphatase domain-containing protein</fullName>
    </recommendedName>
</protein>
<keyword evidence="3" id="KW-1185">Reference proteome</keyword>
<organism evidence="2 3">
    <name type="scientific">Virgibacillus pantothenticus</name>
    <dbReference type="NCBI Taxonomy" id="1473"/>
    <lineage>
        <taxon>Bacteria</taxon>
        <taxon>Bacillati</taxon>
        <taxon>Bacillota</taxon>
        <taxon>Bacilli</taxon>
        <taxon>Bacillales</taxon>
        <taxon>Bacillaceae</taxon>
        <taxon>Virgibacillus</taxon>
    </lineage>
</organism>
<sequence length="280" mass="31608">MKIETVTCKGVGKLNEDSVIINDDISIYGVADGVSSIVPFTNQENETGGYIASNLVKNYYQTLHRSSSFLDDFAKINTQLQNKMNEYNVDTLKKEQLWGTALALVKISPYGIDFIQTGDCMIFAVYEDNAVRTLTRAQTAPLEKAVINRWKELIDKGVTKQAELMKDVKEILITNRQKSNTPAGYGVLNGEDDAVKFTEFGKINKNGLKHIVMMTDGLFLPKELVPEHEHYWEVMVNKILSKGLQAYADDLIELESSDPECVRYPRFKMSDDKAGIWITF</sequence>
<dbReference type="InterPro" id="IPR001932">
    <property type="entry name" value="PPM-type_phosphatase-like_dom"/>
</dbReference>
<proteinExistence type="predicted"/>
<dbReference type="Gene3D" id="3.60.40.10">
    <property type="entry name" value="PPM-type phosphatase domain"/>
    <property type="match status" value="1"/>
</dbReference>